<dbReference type="InterPro" id="IPR013785">
    <property type="entry name" value="Aldolase_TIM"/>
</dbReference>
<evidence type="ECO:0000256" key="6">
    <source>
        <dbReference type="ARBA" id="ARBA00022822"/>
    </source>
</evidence>
<evidence type="ECO:0000256" key="2">
    <source>
        <dbReference type="ARBA" id="ARBA00004664"/>
    </source>
</evidence>
<keyword evidence="8 9" id="KW-0413">Isomerase</keyword>
<proteinExistence type="inferred from homology"/>
<dbReference type="SUPFAM" id="SSF51366">
    <property type="entry name" value="Ribulose-phoshate binding barrel"/>
    <property type="match status" value="1"/>
</dbReference>
<evidence type="ECO:0000259" key="10">
    <source>
        <dbReference type="Pfam" id="PF00697"/>
    </source>
</evidence>
<evidence type="ECO:0000256" key="3">
    <source>
        <dbReference type="ARBA" id="ARBA00012572"/>
    </source>
</evidence>
<reference evidence="11" key="1">
    <citation type="submission" date="2021-04" db="EMBL/GenBank/DDBJ databases">
        <title>Taxonomic assessment of Weissella genus.</title>
        <authorList>
            <person name="Fanelli F."/>
            <person name="Chieffi D."/>
            <person name="Dell'Aquila A."/>
            <person name="Gyu-Sung C."/>
            <person name="Franz C.M.A.P."/>
            <person name="Fusco V."/>
        </authorList>
    </citation>
    <scope>NUCLEOTIDE SEQUENCE</scope>
    <source>
        <strain evidence="11">LMG 25373</strain>
    </source>
</reference>
<dbReference type="PANTHER" id="PTHR42894:SF1">
    <property type="entry name" value="N-(5'-PHOSPHORIBOSYL)ANTHRANILATE ISOMERASE"/>
    <property type="match status" value="1"/>
</dbReference>
<gene>
    <name evidence="9" type="primary">trpF</name>
    <name evidence="11" type="ORF">KAK10_07540</name>
</gene>
<dbReference type="Proteomes" id="UP001057481">
    <property type="component" value="Unassembled WGS sequence"/>
</dbReference>
<dbReference type="EC" id="5.3.1.24" evidence="3 9"/>
<evidence type="ECO:0000256" key="1">
    <source>
        <dbReference type="ARBA" id="ARBA00001164"/>
    </source>
</evidence>
<name>A0ABT0VIU5_9LACO</name>
<protein>
    <recommendedName>
        <fullName evidence="4 9">N-(5'-phosphoribosyl)anthranilate isomerase</fullName>
        <shortName evidence="9">PRAI</shortName>
        <ecNumber evidence="3 9">5.3.1.24</ecNumber>
    </recommendedName>
</protein>
<evidence type="ECO:0000256" key="9">
    <source>
        <dbReference type="HAMAP-Rule" id="MF_00135"/>
    </source>
</evidence>
<dbReference type="InterPro" id="IPR044643">
    <property type="entry name" value="TrpF_fam"/>
</dbReference>
<accession>A0ABT0VIU5</accession>
<feature type="domain" description="N-(5'phosphoribosyl) anthranilate isomerase (PRAI)" evidence="10">
    <location>
        <begin position="9"/>
        <end position="150"/>
    </location>
</feature>
<comment type="caution">
    <text evidence="11">The sequence shown here is derived from an EMBL/GenBank/DDBJ whole genome shotgun (WGS) entry which is preliminary data.</text>
</comment>
<dbReference type="InterPro" id="IPR011060">
    <property type="entry name" value="RibuloseP-bd_barrel"/>
</dbReference>
<evidence type="ECO:0000256" key="8">
    <source>
        <dbReference type="ARBA" id="ARBA00023235"/>
    </source>
</evidence>
<dbReference type="CDD" id="cd00405">
    <property type="entry name" value="PRAI"/>
    <property type="match status" value="1"/>
</dbReference>
<dbReference type="EMBL" id="JAGMVS010000068">
    <property type="protein sequence ID" value="MCM2437759.1"/>
    <property type="molecule type" value="Genomic_DNA"/>
</dbReference>
<evidence type="ECO:0000256" key="4">
    <source>
        <dbReference type="ARBA" id="ARBA00022272"/>
    </source>
</evidence>
<dbReference type="Gene3D" id="3.20.20.70">
    <property type="entry name" value="Aldolase class I"/>
    <property type="match status" value="1"/>
</dbReference>
<sequence length="156" mass="16849">MSLNEALKLRKQLDSNIPTVGVFIDAPLAVMKNAYTSGAISYLQLHGNESEETIKTLQNMGSNVINVVHHASNLKSIADYVMLDSSNGLGITPDWHHLPAIHRPWILAGGLTNTNIAEAVALTHPSIVDVSSGVETDGIKDLHKITEIINTAHNLQ</sequence>
<keyword evidence="6 9" id="KW-0822">Tryptophan biosynthesis</keyword>
<comment type="pathway">
    <text evidence="2 9">Amino-acid biosynthesis; L-tryptophan biosynthesis; L-tryptophan from chorismate: step 3/5.</text>
</comment>
<keyword evidence="5 9" id="KW-0028">Amino-acid biosynthesis</keyword>
<evidence type="ECO:0000313" key="12">
    <source>
        <dbReference type="Proteomes" id="UP001057481"/>
    </source>
</evidence>
<comment type="catalytic activity">
    <reaction evidence="1 9">
        <text>N-(5-phospho-beta-D-ribosyl)anthranilate = 1-(2-carboxyphenylamino)-1-deoxy-D-ribulose 5-phosphate</text>
        <dbReference type="Rhea" id="RHEA:21540"/>
        <dbReference type="ChEBI" id="CHEBI:18277"/>
        <dbReference type="ChEBI" id="CHEBI:58613"/>
        <dbReference type="EC" id="5.3.1.24"/>
    </reaction>
</comment>
<dbReference type="RefSeq" id="WP_205143722.1">
    <property type="nucleotide sequence ID" value="NZ_JAFBDN010000009.1"/>
</dbReference>
<comment type="similarity">
    <text evidence="9">Belongs to the TrpF family.</text>
</comment>
<dbReference type="PANTHER" id="PTHR42894">
    <property type="entry name" value="N-(5'-PHOSPHORIBOSYL)ANTHRANILATE ISOMERASE"/>
    <property type="match status" value="1"/>
</dbReference>
<dbReference type="HAMAP" id="MF_00135">
    <property type="entry name" value="PRAI"/>
    <property type="match status" value="1"/>
</dbReference>
<dbReference type="Pfam" id="PF00697">
    <property type="entry name" value="PRAI"/>
    <property type="match status" value="1"/>
</dbReference>
<evidence type="ECO:0000256" key="5">
    <source>
        <dbReference type="ARBA" id="ARBA00022605"/>
    </source>
</evidence>
<keyword evidence="12" id="KW-1185">Reference proteome</keyword>
<evidence type="ECO:0000313" key="11">
    <source>
        <dbReference type="EMBL" id="MCM2437759.1"/>
    </source>
</evidence>
<keyword evidence="7 9" id="KW-0057">Aromatic amino acid biosynthesis</keyword>
<dbReference type="InterPro" id="IPR001240">
    <property type="entry name" value="PRAI_dom"/>
</dbReference>
<dbReference type="GO" id="GO:0016853">
    <property type="term" value="F:isomerase activity"/>
    <property type="evidence" value="ECO:0007669"/>
    <property type="project" value="UniProtKB-KW"/>
</dbReference>
<organism evidence="11 12">
    <name type="scientific">Periweissella beninensis</name>
    <dbReference type="NCBI Taxonomy" id="504936"/>
    <lineage>
        <taxon>Bacteria</taxon>
        <taxon>Bacillati</taxon>
        <taxon>Bacillota</taxon>
        <taxon>Bacilli</taxon>
        <taxon>Lactobacillales</taxon>
        <taxon>Lactobacillaceae</taxon>
        <taxon>Periweissella</taxon>
    </lineage>
</organism>
<evidence type="ECO:0000256" key="7">
    <source>
        <dbReference type="ARBA" id="ARBA00023141"/>
    </source>
</evidence>